<feature type="region of interest" description="Disordered" evidence="1">
    <location>
        <begin position="202"/>
        <end position="226"/>
    </location>
</feature>
<sequence length="364" mass="40743">MTKHEPQGLELPIFLSSDHCHVPAHHKIKVKRLYNRLNVDTYIGRRIGSTRRVSRDPPSQWDMMVSQRVQRKVVEESPVIRGEQAGSKILNFKDKESSINLLKNEVFSPDAAVNGSQFEDFIEGKYRLGGMMNWSPLQRMETPIKGNKIENLFLGLRDPVEAAKADKVLSKTLKGYKPVPILKFHSSFPPSKMTKDPNYKPDFRASGSNAWPLGQNPSKREYGRNGKLQAVQSSCRDLENIGRKGDRTTFCVDTLKGEYFKHVNGKMVPSEHRLLHLKTMPSGSEVLLIGQESDGNGCIQGEVGVKRLLLSPCIINSEGDNETSGGTTSTEGTLVPRNKGFSHRIQRTGEWEITSMRSGEIALT</sequence>
<dbReference type="AlphaFoldDB" id="A0A817FDV9"/>
<keyword evidence="3" id="KW-1185">Reference proteome</keyword>
<gene>
    <name evidence="2" type="ORF">LSAA_230</name>
</gene>
<comment type="caution">
    <text evidence="2">The sequence shown here is derived from an EMBL/GenBank/DDBJ whole genome shotgun (WGS) entry which is preliminary data.</text>
</comment>
<protein>
    <submittedName>
        <fullName evidence="2">(salmon louse) hypothetical protein</fullName>
    </submittedName>
</protein>
<proteinExistence type="predicted"/>
<evidence type="ECO:0000313" key="3">
    <source>
        <dbReference type="Proteomes" id="UP000675881"/>
    </source>
</evidence>
<name>A0A817FDV9_LEPSM</name>
<dbReference type="EMBL" id="CAJNVT010000083">
    <property type="protein sequence ID" value="CAF2744885.1"/>
    <property type="molecule type" value="Genomic_DNA"/>
</dbReference>
<dbReference type="Proteomes" id="UP000675881">
    <property type="component" value="Unassembled WGS sequence"/>
</dbReference>
<organism evidence="2 3">
    <name type="scientific">Lepeophtheirus salmonis</name>
    <name type="common">Salmon louse</name>
    <name type="synonym">Caligus salmonis</name>
    <dbReference type="NCBI Taxonomy" id="72036"/>
    <lineage>
        <taxon>Eukaryota</taxon>
        <taxon>Metazoa</taxon>
        <taxon>Ecdysozoa</taxon>
        <taxon>Arthropoda</taxon>
        <taxon>Crustacea</taxon>
        <taxon>Multicrustacea</taxon>
        <taxon>Hexanauplia</taxon>
        <taxon>Copepoda</taxon>
        <taxon>Siphonostomatoida</taxon>
        <taxon>Caligidae</taxon>
        <taxon>Lepeophtheirus</taxon>
    </lineage>
</organism>
<evidence type="ECO:0000313" key="2">
    <source>
        <dbReference type="EMBL" id="CAF2744885.1"/>
    </source>
</evidence>
<reference evidence="2" key="1">
    <citation type="submission" date="2021-02" db="EMBL/GenBank/DDBJ databases">
        <authorList>
            <person name="Bekaert M."/>
        </authorList>
    </citation>
    <scope>NUCLEOTIDE SEQUENCE</scope>
    <source>
        <strain evidence="2">IoA-00</strain>
    </source>
</reference>
<accession>A0A817FDV9</accession>
<evidence type="ECO:0000256" key="1">
    <source>
        <dbReference type="SAM" id="MobiDB-lite"/>
    </source>
</evidence>